<name>S7RXC7_GLOTA</name>
<dbReference type="OrthoDB" id="2678231at2759"/>
<dbReference type="GeneID" id="19301395"/>
<organism evidence="2 3">
    <name type="scientific">Gloeophyllum trabeum (strain ATCC 11539 / FP-39264 / Madison 617)</name>
    <name type="common">Brown rot fungus</name>
    <dbReference type="NCBI Taxonomy" id="670483"/>
    <lineage>
        <taxon>Eukaryota</taxon>
        <taxon>Fungi</taxon>
        <taxon>Dikarya</taxon>
        <taxon>Basidiomycota</taxon>
        <taxon>Agaricomycotina</taxon>
        <taxon>Agaricomycetes</taxon>
        <taxon>Gloeophyllales</taxon>
        <taxon>Gloeophyllaceae</taxon>
        <taxon>Gloeophyllum</taxon>
    </lineage>
</organism>
<dbReference type="HOGENOM" id="CLU_083370_0_0_1"/>
<gene>
    <name evidence="2" type="ORF">GLOTRDRAFT_126474</name>
</gene>
<evidence type="ECO:0000256" key="1">
    <source>
        <dbReference type="SAM" id="MobiDB-lite"/>
    </source>
</evidence>
<protein>
    <submittedName>
        <fullName evidence="2">Uncharacterized protein</fullName>
    </submittedName>
</protein>
<keyword evidence="3" id="KW-1185">Reference proteome</keyword>
<dbReference type="RefSeq" id="XP_007863288.1">
    <property type="nucleotide sequence ID" value="XM_007865097.1"/>
</dbReference>
<dbReference type="Proteomes" id="UP000030669">
    <property type="component" value="Unassembled WGS sequence"/>
</dbReference>
<dbReference type="EMBL" id="KB469298">
    <property type="protein sequence ID" value="EPQ57984.1"/>
    <property type="molecule type" value="Genomic_DNA"/>
</dbReference>
<dbReference type="eggNOG" id="ENOG502ST30">
    <property type="taxonomic scope" value="Eukaryota"/>
</dbReference>
<feature type="compositionally biased region" description="Basic residues" evidence="1">
    <location>
        <begin position="18"/>
        <end position="27"/>
    </location>
</feature>
<accession>S7RXC7</accession>
<proteinExistence type="predicted"/>
<sequence length="291" mass="32990">MARFYTQYVEKATPSKARSCRSPKKSGIRFEQRSPLAHKTGQVKPKPFPPSAVRVSKVKKDREPFNLSTKKRGEEEQSMFDIYRDFGQQHEDEESEGSDEEDEFDWDEETTLVAMLQEESPSSSDSDLIALAEQLKAPMTAQGTILKQDLVQTLVPATKRVKEAHKIIEGNIDVEYGKGLLAFNEASKKVEGMCIQDEEDLKEVYVKHQTKIKDLLTQLKAAYVRRDRIFSDFQKLVDESADRACADLRSLPATVDRTINALENKSKEVFKDTGNAAKTKEKVLKGLLEKL</sequence>
<reference evidence="2 3" key="1">
    <citation type="journal article" date="2012" name="Science">
        <title>The Paleozoic origin of enzymatic lignin decomposition reconstructed from 31 fungal genomes.</title>
        <authorList>
            <person name="Floudas D."/>
            <person name="Binder M."/>
            <person name="Riley R."/>
            <person name="Barry K."/>
            <person name="Blanchette R.A."/>
            <person name="Henrissat B."/>
            <person name="Martinez A.T."/>
            <person name="Otillar R."/>
            <person name="Spatafora J.W."/>
            <person name="Yadav J.S."/>
            <person name="Aerts A."/>
            <person name="Benoit I."/>
            <person name="Boyd A."/>
            <person name="Carlson A."/>
            <person name="Copeland A."/>
            <person name="Coutinho P.M."/>
            <person name="de Vries R.P."/>
            <person name="Ferreira P."/>
            <person name="Findley K."/>
            <person name="Foster B."/>
            <person name="Gaskell J."/>
            <person name="Glotzer D."/>
            <person name="Gorecki P."/>
            <person name="Heitman J."/>
            <person name="Hesse C."/>
            <person name="Hori C."/>
            <person name="Igarashi K."/>
            <person name="Jurgens J.A."/>
            <person name="Kallen N."/>
            <person name="Kersten P."/>
            <person name="Kohler A."/>
            <person name="Kuees U."/>
            <person name="Kumar T.K.A."/>
            <person name="Kuo A."/>
            <person name="LaButti K."/>
            <person name="Larrondo L.F."/>
            <person name="Lindquist E."/>
            <person name="Ling A."/>
            <person name="Lombard V."/>
            <person name="Lucas S."/>
            <person name="Lundell T."/>
            <person name="Martin R."/>
            <person name="McLaughlin D.J."/>
            <person name="Morgenstern I."/>
            <person name="Morin E."/>
            <person name="Murat C."/>
            <person name="Nagy L.G."/>
            <person name="Nolan M."/>
            <person name="Ohm R.A."/>
            <person name="Patyshakuliyeva A."/>
            <person name="Rokas A."/>
            <person name="Ruiz-Duenas F.J."/>
            <person name="Sabat G."/>
            <person name="Salamov A."/>
            <person name="Samejima M."/>
            <person name="Schmutz J."/>
            <person name="Slot J.C."/>
            <person name="St John F."/>
            <person name="Stenlid J."/>
            <person name="Sun H."/>
            <person name="Sun S."/>
            <person name="Syed K."/>
            <person name="Tsang A."/>
            <person name="Wiebenga A."/>
            <person name="Young D."/>
            <person name="Pisabarro A."/>
            <person name="Eastwood D.C."/>
            <person name="Martin F."/>
            <person name="Cullen D."/>
            <person name="Grigoriev I.V."/>
            <person name="Hibbett D.S."/>
        </authorList>
    </citation>
    <scope>NUCLEOTIDE SEQUENCE [LARGE SCALE GENOMIC DNA]</scope>
    <source>
        <strain evidence="2 3">ATCC 11539</strain>
    </source>
</reference>
<evidence type="ECO:0000313" key="2">
    <source>
        <dbReference type="EMBL" id="EPQ57984.1"/>
    </source>
</evidence>
<feature type="region of interest" description="Disordered" evidence="1">
    <location>
        <begin position="12"/>
        <end position="79"/>
    </location>
</feature>
<evidence type="ECO:0000313" key="3">
    <source>
        <dbReference type="Proteomes" id="UP000030669"/>
    </source>
</evidence>
<dbReference type="KEGG" id="gtr:GLOTRDRAFT_126474"/>
<dbReference type="OMA" id="HKQTRFA"/>
<dbReference type="AlphaFoldDB" id="S7RXC7"/>